<dbReference type="GO" id="GO:0015086">
    <property type="term" value="F:cadmium ion transmembrane transporter activity"/>
    <property type="evidence" value="ECO:0007669"/>
    <property type="project" value="TreeGrafter"/>
</dbReference>
<evidence type="ECO:0000256" key="7">
    <source>
        <dbReference type="SAM" id="MobiDB-lite"/>
    </source>
</evidence>
<feature type="transmembrane region" description="Helical" evidence="8">
    <location>
        <begin position="388"/>
        <end position="410"/>
    </location>
</feature>
<dbReference type="AlphaFoldDB" id="A0A150GNJ0"/>
<feature type="transmembrane region" description="Helical" evidence="8">
    <location>
        <begin position="320"/>
        <end position="342"/>
    </location>
</feature>
<evidence type="ECO:0000256" key="3">
    <source>
        <dbReference type="ARBA" id="ARBA00022448"/>
    </source>
</evidence>
<dbReference type="PANTHER" id="PTHR11706:SF33">
    <property type="entry name" value="NATURAL RESISTANCE-ASSOCIATED MACROPHAGE PROTEIN 2"/>
    <property type="match status" value="1"/>
</dbReference>
<evidence type="ECO:0000256" key="4">
    <source>
        <dbReference type="ARBA" id="ARBA00022692"/>
    </source>
</evidence>
<feature type="transmembrane region" description="Helical" evidence="8">
    <location>
        <begin position="362"/>
        <end position="381"/>
    </location>
</feature>
<organism evidence="9 10">
    <name type="scientific">Gonium pectorale</name>
    <name type="common">Green alga</name>
    <dbReference type="NCBI Taxonomy" id="33097"/>
    <lineage>
        <taxon>Eukaryota</taxon>
        <taxon>Viridiplantae</taxon>
        <taxon>Chlorophyta</taxon>
        <taxon>core chlorophytes</taxon>
        <taxon>Chlorophyceae</taxon>
        <taxon>CS clade</taxon>
        <taxon>Chlamydomonadales</taxon>
        <taxon>Volvocaceae</taxon>
        <taxon>Gonium</taxon>
    </lineage>
</organism>
<dbReference type="PANTHER" id="PTHR11706">
    <property type="entry name" value="SOLUTE CARRIER PROTEIN FAMILY 11 MEMBER"/>
    <property type="match status" value="1"/>
</dbReference>
<keyword evidence="3" id="KW-0813">Transport</keyword>
<gene>
    <name evidence="9" type="ORF">GPECTOR_12g388</name>
</gene>
<feature type="compositionally biased region" description="Acidic residues" evidence="7">
    <location>
        <begin position="688"/>
        <end position="699"/>
    </location>
</feature>
<evidence type="ECO:0000256" key="8">
    <source>
        <dbReference type="SAM" id="Phobius"/>
    </source>
</evidence>
<feature type="transmembrane region" description="Helical" evidence="8">
    <location>
        <begin position="278"/>
        <end position="299"/>
    </location>
</feature>
<evidence type="ECO:0000256" key="2">
    <source>
        <dbReference type="ARBA" id="ARBA00009965"/>
    </source>
</evidence>
<evidence type="ECO:0000313" key="10">
    <source>
        <dbReference type="Proteomes" id="UP000075714"/>
    </source>
</evidence>
<comment type="caution">
    <text evidence="9">The sequence shown here is derived from an EMBL/GenBank/DDBJ whole genome shotgun (WGS) entry which is preliminary data.</text>
</comment>
<dbReference type="EMBL" id="LSYV01000013">
    <property type="protein sequence ID" value="KXZ51426.1"/>
    <property type="molecule type" value="Genomic_DNA"/>
</dbReference>
<dbReference type="PRINTS" id="PR00447">
    <property type="entry name" value="NATRESASSCMP"/>
</dbReference>
<keyword evidence="5 8" id="KW-1133">Transmembrane helix</keyword>
<feature type="transmembrane region" description="Helical" evidence="8">
    <location>
        <begin position="422"/>
        <end position="444"/>
    </location>
</feature>
<keyword evidence="10" id="KW-1185">Reference proteome</keyword>
<dbReference type="InterPro" id="IPR001046">
    <property type="entry name" value="NRAMP_fam"/>
</dbReference>
<evidence type="ECO:0000256" key="6">
    <source>
        <dbReference type="ARBA" id="ARBA00023136"/>
    </source>
</evidence>
<comment type="subcellular location">
    <subcellularLocation>
        <location evidence="1">Membrane</location>
        <topology evidence="1">Multi-pass membrane protein</topology>
    </subcellularLocation>
</comment>
<sequence>MPPASAPGATASDKHTDAVVVDVLGDGHHHGFSFKRLLQFMGPGILMSIAYVGLVVQMQAAKLGVVTGRHLAQHCRQQYPTVPRIALWLMAEVAIIGSDVQEVIGSAIALALLSGGRLPLWAGVLLTAVDSFALLFIERLGVRVLEGFFAGMVGVMVAAFGIMYGRADVPSGEVLRGFTLPSLPRKDVPVAVALMGSLIMPHNIYLHSALVQSRRLASDRPAAKREALTYFGIESALSLVVAVVINLFITAVFAAGFYGRDLPDIGLQNAGRYLGQTYGPVVVYIWALGLLAAGQSSTMTGTYTGQFVMGGYLDLKVSPWARVTITRAVAILPTLAVALLCGRGDGTQLDTLNQGLNLLQSVQLPFALVPVLTFTSSRAIMGEFANTLPLALLCWSIAGLVVGINGLALYEVAFDWVVGDPWVSGAALGVTVLAYFALLGYLVFGPQSAFGARMGWGSGPKSADQVEREVAAKAAAKAAAAAGASNELEAALEGLADGDPAPPCGCCPACRCWEVAVEAAEADEKEEAHAGAALRDGCGGGCGGSCSCCGAGRRKAASGKGVAAWIRAAALCACGREEKVGKERQQPAIIRAAGSCCGLCGGALVPEPGSGMRKVISACTVDGGAAAPAEAPDAKCPACCGGNGGGGADGGREQRDQRRRRRPRRMGAVRAGGSEDDELERPLLLSESDGEVMEDEEEVEGVEIVVEEAKGKLGENANGGERSGGA</sequence>
<feature type="compositionally biased region" description="Basic residues" evidence="7">
    <location>
        <begin position="657"/>
        <end position="667"/>
    </location>
</feature>
<dbReference type="NCBIfam" id="TIGR01197">
    <property type="entry name" value="nramp"/>
    <property type="match status" value="1"/>
</dbReference>
<dbReference type="GO" id="GO:0005384">
    <property type="term" value="F:manganese ion transmembrane transporter activity"/>
    <property type="evidence" value="ECO:0007669"/>
    <property type="project" value="TreeGrafter"/>
</dbReference>
<evidence type="ECO:0000256" key="5">
    <source>
        <dbReference type="ARBA" id="ARBA00022989"/>
    </source>
</evidence>
<feature type="transmembrane region" description="Helical" evidence="8">
    <location>
        <begin position="144"/>
        <end position="165"/>
    </location>
</feature>
<accession>A0A150GNJ0</accession>
<proteinExistence type="inferred from homology"/>
<feature type="transmembrane region" description="Helical" evidence="8">
    <location>
        <begin position="45"/>
        <end position="65"/>
    </location>
</feature>
<feature type="region of interest" description="Disordered" evidence="7">
    <location>
        <begin position="645"/>
        <end position="699"/>
    </location>
</feature>
<dbReference type="OrthoDB" id="409173at2759"/>
<feature type="transmembrane region" description="Helical" evidence="8">
    <location>
        <begin position="118"/>
        <end position="137"/>
    </location>
</feature>
<dbReference type="Pfam" id="PF01566">
    <property type="entry name" value="Nramp"/>
    <property type="match status" value="1"/>
</dbReference>
<reference evidence="10" key="1">
    <citation type="journal article" date="2016" name="Nat. Commun.">
        <title>The Gonium pectorale genome demonstrates co-option of cell cycle regulation during the evolution of multicellularity.</title>
        <authorList>
            <person name="Hanschen E.R."/>
            <person name="Marriage T.N."/>
            <person name="Ferris P.J."/>
            <person name="Hamaji T."/>
            <person name="Toyoda A."/>
            <person name="Fujiyama A."/>
            <person name="Neme R."/>
            <person name="Noguchi H."/>
            <person name="Minakuchi Y."/>
            <person name="Suzuki M."/>
            <person name="Kawai-Toyooka H."/>
            <person name="Smith D.R."/>
            <person name="Sparks H."/>
            <person name="Anderson J."/>
            <person name="Bakaric R."/>
            <person name="Luria V."/>
            <person name="Karger A."/>
            <person name="Kirschner M.W."/>
            <person name="Durand P.M."/>
            <person name="Michod R.E."/>
            <person name="Nozaki H."/>
            <person name="Olson B.J."/>
        </authorList>
    </citation>
    <scope>NUCLEOTIDE SEQUENCE [LARGE SCALE GENOMIC DNA]</scope>
    <source>
        <strain evidence="10">NIES-2863</strain>
    </source>
</reference>
<feature type="transmembrane region" description="Helical" evidence="8">
    <location>
        <begin position="227"/>
        <end position="258"/>
    </location>
</feature>
<dbReference type="STRING" id="33097.A0A150GNJ0"/>
<evidence type="ECO:0000256" key="1">
    <source>
        <dbReference type="ARBA" id="ARBA00004141"/>
    </source>
</evidence>
<name>A0A150GNJ0_GONPE</name>
<dbReference type="Proteomes" id="UP000075714">
    <property type="component" value="Unassembled WGS sequence"/>
</dbReference>
<dbReference type="NCBIfam" id="NF037982">
    <property type="entry name" value="Nramp_1"/>
    <property type="match status" value="1"/>
</dbReference>
<evidence type="ECO:0000313" key="9">
    <source>
        <dbReference type="EMBL" id="KXZ51426.1"/>
    </source>
</evidence>
<dbReference type="GO" id="GO:0034755">
    <property type="term" value="P:iron ion transmembrane transport"/>
    <property type="evidence" value="ECO:0007669"/>
    <property type="project" value="TreeGrafter"/>
</dbReference>
<keyword evidence="6 8" id="KW-0472">Membrane</keyword>
<keyword evidence="4 8" id="KW-0812">Transmembrane</keyword>
<feature type="transmembrane region" description="Helical" evidence="8">
    <location>
        <begin position="86"/>
        <end position="112"/>
    </location>
</feature>
<comment type="similarity">
    <text evidence="2">Belongs to the NRAMP (TC 2.A.55) family.</text>
</comment>
<dbReference type="GO" id="GO:0005886">
    <property type="term" value="C:plasma membrane"/>
    <property type="evidence" value="ECO:0007669"/>
    <property type="project" value="TreeGrafter"/>
</dbReference>
<protein>
    <submittedName>
        <fullName evidence="9">Uncharacterized protein</fullName>
    </submittedName>
</protein>